<dbReference type="EMBL" id="SHKW01000008">
    <property type="protein sequence ID" value="RZU28992.1"/>
    <property type="molecule type" value="Genomic_DNA"/>
</dbReference>
<organism evidence="1 2">
    <name type="scientific">Edaphobacter modestus</name>
    <dbReference type="NCBI Taxonomy" id="388466"/>
    <lineage>
        <taxon>Bacteria</taxon>
        <taxon>Pseudomonadati</taxon>
        <taxon>Acidobacteriota</taxon>
        <taxon>Terriglobia</taxon>
        <taxon>Terriglobales</taxon>
        <taxon>Acidobacteriaceae</taxon>
        <taxon>Edaphobacter</taxon>
    </lineage>
</organism>
<evidence type="ECO:0000313" key="1">
    <source>
        <dbReference type="EMBL" id="RZU28992.1"/>
    </source>
</evidence>
<dbReference type="RefSeq" id="WP_130425420.1">
    <property type="nucleotide sequence ID" value="NZ_SHKW01000008.1"/>
</dbReference>
<evidence type="ECO:0000313" key="2">
    <source>
        <dbReference type="Proteomes" id="UP000292958"/>
    </source>
</evidence>
<gene>
    <name evidence="1" type="ORF">BDD14_6579</name>
</gene>
<reference evidence="1 2" key="1">
    <citation type="submission" date="2019-02" db="EMBL/GenBank/DDBJ databases">
        <title>Genomic Encyclopedia of Archaeal and Bacterial Type Strains, Phase II (KMG-II): from individual species to whole genera.</title>
        <authorList>
            <person name="Goeker M."/>
        </authorList>
    </citation>
    <scope>NUCLEOTIDE SEQUENCE [LARGE SCALE GENOMIC DNA]</scope>
    <source>
        <strain evidence="1 2">DSM 18101</strain>
    </source>
</reference>
<keyword evidence="2" id="KW-1185">Reference proteome</keyword>
<name>A0A4Q7XX92_9BACT</name>
<sequence>MGATVITGKRAAAFKAPAGDIIYVLFEETYEKNCYPHTPHWSCGFIGRLDGVMQRIFRCASNCEGGSLQSRQGDIKPESMIAGWLKELEAPHEMPDLNIVLKIGTDSMYDAIPKKASEAALQRLSDMGRSDVADRLAAGESVELSLHRDSDVIMAALGHQMPWRIIRGEEAAYHPRRPDLGYAPKPAKGFDVQVPAVLKVEEYERLLQKPDGTWYCAGWDYSVVGDYVAGLGEAELREPGSFRKRIIAYRETVFRESVSAANAEQGQFAWA</sequence>
<comment type="caution">
    <text evidence="1">The sequence shown here is derived from an EMBL/GenBank/DDBJ whole genome shotgun (WGS) entry which is preliminary data.</text>
</comment>
<accession>A0A4Q7XX92</accession>
<dbReference type="OrthoDB" id="8477376at2"/>
<protein>
    <submittedName>
        <fullName evidence="1">Uncharacterized protein</fullName>
    </submittedName>
</protein>
<dbReference type="AlphaFoldDB" id="A0A4Q7XX92"/>
<dbReference type="Proteomes" id="UP000292958">
    <property type="component" value="Unassembled WGS sequence"/>
</dbReference>
<proteinExistence type="predicted"/>